<name>A0ABR0P494_GOSAR</name>
<accession>A0ABR0P494</accession>
<proteinExistence type="predicted"/>
<dbReference type="PANTHER" id="PTHR33710">
    <property type="entry name" value="BNAC02G09200D PROTEIN"/>
    <property type="match status" value="1"/>
</dbReference>
<comment type="caution">
    <text evidence="1">The sequence shown here is derived from an EMBL/GenBank/DDBJ whole genome shotgun (WGS) entry which is preliminary data.</text>
</comment>
<evidence type="ECO:0000313" key="1">
    <source>
        <dbReference type="EMBL" id="KAK5812754.1"/>
    </source>
</evidence>
<organism evidence="1 2">
    <name type="scientific">Gossypium arboreum</name>
    <name type="common">Tree cotton</name>
    <name type="synonym">Gossypium nanking</name>
    <dbReference type="NCBI Taxonomy" id="29729"/>
    <lineage>
        <taxon>Eukaryota</taxon>
        <taxon>Viridiplantae</taxon>
        <taxon>Streptophyta</taxon>
        <taxon>Embryophyta</taxon>
        <taxon>Tracheophyta</taxon>
        <taxon>Spermatophyta</taxon>
        <taxon>Magnoliopsida</taxon>
        <taxon>eudicotyledons</taxon>
        <taxon>Gunneridae</taxon>
        <taxon>Pentapetalae</taxon>
        <taxon>rosids</taxon>
        <taxon>malvids</taxon>
        <taxon>Malvales</taxon>
        <taxon>Malvaceae</taxon>
        <taxon>Malvoideae</taxon>
        <taxon>Gossypium</taxon>
    </lineage>
</organism>
<protein>
    <recommendedName>
        <fullName evidence="3">Reverse transcriptase</fullName>
    </recommendedName>
</protein>
<dbReference type="InterPro" id="IPR036691">
    <property type="entry name" value="Endo/exonu/phosph_ase_sf"/>
</dbReference>
<evidence type="ECO:0008006" key="3">
    <source>
        <dbReference type="Google" id="ProtNLM"/>
    </source>
</evidence>
<dbReference type="PANTHER" id="PTHR33710:SF62">
    <property type="entry name" value="DUF4283 DOMAIN PROTEIN"/>
    <property type="match status" value="1"/>
</dbReference>
<keyword evidence="2" id="KW-1185">Reference proteome</keyword>
<reference evidence="1 2" key="1">
    <citation type="submission" date="2023-03" db="EMBL/GenBank/DDBJ databases">
        <title>WGS of Gossypium arboreum.</title>
        <authorList>
            <person name="Yu D."/>
        </authorList>
    </citation>
    <scope>NUCLEOTIDE SEQUENCE [LARGE SCALE GENOMIC DNA]</scope>
    <source>
        <tissue evidence="1">Leaf</tissue>
    </source>
</reference>
<dbReference type="Proteomes" id="UP001358586">
    <property type="component" value="Chromosome 8"/>
</dbReference>
<dbReference type="EMBL" id="JARKNE010000008">
    <property type="protein sequence ID" value="KAK5812754.1"/>
    <property type="molecule type" value="Genomic_DNA"/>
</dbReference>
<sequence length="142" mass="16587">MENCSLTNIGYSGQWFTWEKGRTRIHNIREHLDKGIANSPWWDLFPNFKLCHLSHAFSDHCPLLLNSNFGNQHSKQWYFKFEATWLLEESCEIEVSRIWAESLGAVPNKIKAMGVGLEEWFQKILKKVSYKERVGKVVASIE</sequence>
<dbReference type="SUPFAM" id="SSF56219">
    <property type="entry name" value="DNase I-like"/>
    <property type="match status" value="1"/>
</dbReference>
<gene>
    <name evidence="1" type="ORF">PVK06_028193</name>
</gene>
<evidence type="ECO:0000313" key="2">
    <source>
        <dbReference type="Proteomes" id="UP001358586"/>
    </source>
</evidence>